<sequence>MKKGALLLGVLALTLAGCSASKPDMYVEDGAYNLSAQEYIDRINEVVAIQNDSRYLEIPDFESSGETIEIDSFFLEVKISTNTDGNITEIKYSWDGARDDIGYSVGLYTGYTMELLGFGDSDAAYDQLDMMNPASTGYETSYSEAGTLFSYWVYGYGQYNHLTIAPEEA</sequence>
<dbReference type="EMBL" id="ADLO01000032">
    <property type="protein sequence ID" value="KGF56673.1"/>
    <property type="molecule type" value="Genomic_DNA"/>
</dbReference>
<protein>
    <submittedName>
        <fullName evidence="2">Uncharacterized protein</fullName>
    </submittedName>
</protein>
<dbReference type="RefSeq" id="WP_044939205.1">
    <property type="nucleotide sequence ID" value="NZ_KN174161.1"/>
</dbReference>
<evidence type="ECO:0000313" key="2">
    <source>
        <dbReference type="EMBL" id="KGF56673.1"/>
    </source>
</evidence>
<feature type="signal peptide" evidence="1">
    <location>
        <begin position="1"/>
        <end position="20"/>
    </location>
</feature>
<evidence type="ECO:0000313" key="3">
    <source>
        <dbReference type="Proteomes" id="UP000029585"/>
    </source>
</evidence>
<evidence type="ECO:0000256" key="1">
    <source>
        <dbReference type="SAM" id="SignalP"/>
    </source>
</evidence>
<keyword evidence="3" id="KW-1185">Reference proteome</keyword>
<organism evidence="2 3">
    <name type="scientific">Flavonifractor plautii 1_3_50AFAA</name>
    <dbReference type="NCBI Taxonomy" id="742738"/>
    <lineage>
        <taxon>Bacteria</taxon>
        <taxon>Bacillati</taxon>
        <taxon>Bacillota</taxon>
        <taxon>Clostridia</taxon>
        <taxon>Eubacteriales</taxon>
        <taxon>Oscillospiraceae</taxon>
        <taxon>Flavonifractor</taxon>
    </lineage>
</organism>
<name>A0A096BB76_FLAPL</name>
<proteinExistence type="predicted"/>
<keyword evidence="1" id="KW-0732">Signal</keyword>
<accession>A0A096BB76</accession>
<dbReference type="HOGENOM" id="CLU_1575755_0_0_9"/>
<comment type="caution">
    <text evidence="2">The sequence shown here is derived from an EMBL/GenBank/DDBJ whole genome shotgun (WGS) entry which is preliminary data.</text>
</comment>
<gene>
    <name evidence="2" type="ORF">HMPREF9460_00842</name>
</gene>
<dbReference type="PROSITE" id="PS51257">
    <property type="entry name" value="PROKAR_LIPOPROTEIN"/>
    <property type="match status" value="1"/>
</dbReference>
<feature type="chain" id="PRO_5038595197" evidence="1">
    <location>
        <begin position="21"/>
        <end position="169"/>
    </location>
</feature>
<dbReference type="AlphaFoldDB" id="A0A096BB76"/>
<reference evidence="2 3" key="1">
    <citation type="submission" date="2011-08" db="EMBL/GenBank/DDBJ databases">
        <title>The Genome Sequence of Clostridium orbiscindens 1_3_50AFAA.</title>
        <authorList>
            <consortium name="The Broad Institute Genome Sequencing Platform"/>
            <person name="Earl A."/>
            <person name="Ward D."/>
            <person name="Feldgarden M."/>
            <person name="Gevers D."/>
            <person name="Daigneault M."/>
            <person name="Strauss J."/>
            <person name="Allen-Vercoe E."/>
            <person name="Young S.K."/>
            <person name="Zeng Q."/>
            <person name="Gargeya S."/>
            <person name="Fitzgerald M."/>
            <person name="Haas B."/>
            <person name="Abouelleil A."/>
            <person name="Alvarado L."/>
            <person name="Arachchi H.M."/>
            <person name="Berlin A."/>
            <person name="Brown A."/>
            <person name="Chapman S.B."/>
            <person name="Chen Z."/>
            <person name="Dunbar C."/>
            <person name="Freedman E."/>
            <person name="Gearin G."/>
            <person name="Gellesch M."/>
            <person name="Goldberg J."/>
            <person name="Griggs A."/>
            <person name="Gujja S."/>
            <person name="Heiman D."/>
            <person name="Howarth C."/>
            <person name="Larson L."/>
            <person name="Lui A."/>
            <person name="MacDonald P.J.P."/>
            <person name="Montmayeur A."/>
            <person name="Murphy C."/>
            <person name="Neiman D."/>
            <person name="Pearson M."/>
            <person name="Priest M."/>
            <person name="Roberts A."/>
            <person name="Saif S."/>
            <person name="Shea T."/>
            <person name="Shenoy N."/>
            <person name="Sisk P."/>
            <person name="Stolte C."/>
            <person name="Sykes S."/>
            <person name="Wortman J."/>
            <person name="Nusbaum C."/>
            <person name="Birren B."/>
        </authorList>
    </citation>
    <scope>NUCLEOTIDE SEQUENCE [LARGE SCALE GENOMIC DNA]</scope>
    <source>
        <strain evidence="2 3">1_3_50AFAA</strain>
    </source>
</reference>
<dbReference type="Proteomes" id="UP000029585">
    <property type="component" value="Unassembled WGS sequence"/>
</dbReference>